<evidence type="ECO:0000256" key="3">
    <source>
        <dbReference type="ARBA" id="ARBA00022729"/>
    </source>
</evidence>
<evidence type="ECO:0000313" key="8">
    <source>
        <dbReference type="EMBL" id="VDI28411.1"/>
    </source>
</evidence>
<keyword evidence="6" id="KW-0520">NAD</keyword>
<proteinExistence type="inferred from homology"/>
<evidence type="ECO:0000256" key="4">
    <source>
        <dbReference type="ARBA" id="ARBA00022827"/>
    </source>
</evidence>
<dbReference type="SUPFAM" id="SSF51905">
    <property type="entry name" value="FAD/NAD(P)-binding domain"/>
    <property type="match status" value="2"/>
</dbReference>
<keyword evidence="9" id="KW-1185">Reference proteome</keyword>
<dbReference type="EMBL" id="UYJE01004485">
    <property type="protein sequence ID" value="VDI28411.1"/>
    <property type="molecule type" value="Genomic_DNA"/>
</dbReference>
<sequence length="368" mass="41127">MAVDIGVFNFVEYLVTNPSILIAIVLIYCFIFGLSILFSGPKPGKNPFSINHVRPVEKLVTDQSTRDKILKQKFKPYKVPSEKLDAIVIGSGIGGLSTAVLLAKAGKKVLVLEQHDQAGGCCHTFIDKGYDHDTSMMTVAKPDLAFGNLILVMEPSGNWLHKPSQNITKGFVTHMIYTLLSMSVYYSNKEEFVTDIMYMKQKETVVSDHQLIPQIKNIYSSISITNRVSTRVVKFAMTSSTLGCVIFDVYGCSSTSPRDLRVISGDPEGLIRFLVLLEYIIKDFCSISIKMKYNLYKRCFASLLVHSFQGKDFIKPTNTNSEIIKNVTVISLYVVIIMLTNDVISERSDLRCSGRSLPCEVGLLLLRF</sequence>
<name>A0A8B6E590_MYTGA</name>
<protein>
    <submittedName>
        <fullName evidence="8">All-trans-retinol 13,14-reductase</fullName>
        <ecNumber evidence="8">1.3.99.23</ecNumber>
    </submittedName>
</protein>
<dbReference type="AlphaFoldDB" id="A0A8B6E590"/>
<comment type="caution">
    <text evidence="8">The sequence shown here is derived from an EMBL/GenBank/DDBJ whole genome shotgun (WGS) entry which is preliminary data.</text>
</comment>
<dbReference type="OrthoDB" id="38045at2759"/>
<comment type="similarity">
    <text evidence="1">Belongs to the carotenoid/retinoid oxidoreductase family. CrtISO subfamily.</text>
</comment>
<dbReference type="Proteomes" id="UP000596742">
    <property type="component" value="Unassembled WGS sequence"/>
</dbReference>
<feature type="non-terminal residue" evidence="8">
    <location>
        <position position="368"/>
    </location>
</feature>
<keyword evidence="3" id="KW-0732">Signal</keyword>
<dbReference type="GO" id="GO:0051786">
    <property type="term" value="F:all-trans-retinol 13,14-reductase activity"/>
    <property type="evidence" value="ECO:0007669"/>
    <property type="project" value="UniProtKB-EC"/>
</dbReference>
<dbReference type="Gene3D" id="3.50.50.60">
    <property type="entry name" value="FAD/NAD(P)-binding domain"/>
    <property type="match status" value="1"/>
</dbReference>
<keyword evidence="4" id="KW-0274">FAD</keyword>
<keyword evidence="5" id="KW-0521">NADP</keyword>
<keyword evidence="2" id="KW-0285">Flavoprotein</keyword>
<keyword evidence="7" id="KW-0472">Membrane</keyword>
<keyword evidence="7" id="KW-1133">Transmembrane helix</keyword>
<dbReference type="InterPro" id="IPR052206">
    <property type="entry name" value="Retinol_saturase"/>
</dbReference>
<gene>
    <name evidence="8" type="ORF">MGAL_10B089684</name>
</gene>
<evidence type="ECO:0000256" key="6">
    <source>
        <dbReference type="ARBA" id="ARBA00023027"/>
    </source>
</evidence>
<dbReference type="Pfam" id="PF13450">
    <property type="entry name" value="NAD_binding_8"/>
    <property type="match status" value="1"/>
</dbReference>
<evidence type="ECO:0000256" key="7">
    <source>
        <dbReference type="SAM" id="Phobius"/>
    </source>
</evidence>
<organism evidence="8 9">
    <name type="scientific">Mytilus galloprovincialis</name>
    <name type="common">Mediterranean mussel</name>
    <dbReference type="NCBI Taxonomy" id="29158"/>
    <lineage>
        <taxon>Eukaryota</taxon>
        <taxon>Metazoa</taxon>
        <taxon>Spiralia</taxon>
        <taxon>Lophotrochozoa</taxon>
        <taxon>Mollusca</taxon>
        <taxon>Bivalvia</taxon>
        <taxon>Autobranchia</taxon>
        <taxon>Pteriomorphia</taxon>
        <taxon>Mytilida</taxon>
        <taxon>Mytiloidea</taxon>
        <taxon>Mytilidae</taxon>
        <taxon>Mytilinae</taxon>
        <taxon>Mytilus</taxon>
    </lineage>
</organism>
<dbReference type="EC" id="1.3.99.23" evidence="8"/>
<evidence type="ECO:0000256" key="2">
    <source>
        <dbReference type="ARBA" id="ARBA00022630"/>
    </source>
</evidence>
<dbReference type="PANTHER" id="PTHR46091:SF3">
    <property type="entry name" value="AMINE OXIDASE DOMAIN-CONTAINING PROTEIN"/>
    <property type="match status" value="1"/>
</dbReference>
<dbReference type="PANTHER" id="PTHR46091">
    <property type="entry name" value="BLR7054 PROTEIN"/>
    <property type="match status" value="1"/>
</dbReference>
<reference evidence="8" key="1">
    <citation type="submission" date="2018-11" db="EMBL/GenBank/DDBJ databases">
        <authorList>
            <person name="Alioto T."/>
            <person name="Alioto T."/>
        </authorList>
    </citation>
    <scope>NUCLEOTIDE SEQUENCE</scope>
</reference>
<evidence type="ECO:0000256" key="5">
    <source>
        <dbReference type="ARBA" id="ARBA00022857"/>
    </source>
</evidence>
<feature type="transmembrane region" description="Helical" evidence="7">
    <location>
        <begin position="20"/>
        <end position="38"/>
    </location>
</feature>
<dbReference type="InterPro" id="IPR036188">
    <property type="entry name" value="FAD/NAD-bd_sf"/>
</dbReference>
<accession>A0A8B6E590</accession>
<keyword evidence="8" id="KW-0560">Oxidoreductase</keyword>
<keyword evidence="7" id="KW-0812">Transmembrane</keyword>
<evidence type="ECO:0000256" key="1">
    <source>
        <dbReference type="ARBA" id="ARBA00005855"/>
    </source>
</evidence>
<evidence type="ECO:0000313" key="9">
    <source>
        <dbReference type="Proteomes" id="UP000596742"/>
    </source>
</evidence>